<gene>
    <name evidence="6" type="primary">ruvA</name>
    <name evidence="8" type="ORF">A3F51_03210</name>
</gene>
<evidence type="ECO:0000256" key="1">
    <source>
        <dbReference type="ARBA" id="ARBA00022490"/>
    </source>
</evidence>
<name>A0A1G2N2S3_9BACT</name>
<feature type="domain" description="Helix-hairpin-helix DNA-binding motif class 1" evidence="7">
    <location>
        <begin position="107"/>
        <end position="126"/>
    </location>
</feature>
<reference evidence="8 9" key="1">
    <citation type="journal article" date="2016" name="Nat. Commun.">
        <title>Thousands of microbial genomes shed light on interconnected biogeochemical processes in an aquifer system.</title>
        <authorList>
            <person name="Anantharaman K."/>
            <person name="Brown C.T."/>
            <person name="Hug L.A."/>
            <person name="Sharon I."/>
            <person name="Castelle C.J."/>
            <person name="Probst A.J."/>
            <person name="Thomas B.C."/>
            <person name="Singh A."/>
            <person name="Wilkins M.J."/>
            <person name="Karaoz U."/>
            <person name="Brodie E.L."/>
            <person name="Williams K.H."/>
            <person name="Hubbard S.S."/>
            <person name="Banfield J.F."/>
        </authorList>
    </citation>
    <scope>NUCLEOTIDE SEQUENCE [LARGE SCALE GENOMIC DNA]</scope>
</reference>
<dbReference type="CDD" id="cd14332">
    <property type="entry name" value="UBA_RuvA_C"/>
    <property type="match status" value="1"/>
</dbReference>
<dbReference type="STRING" id="1802315.A3F51_03210"/>
<dbReference type="GO" id="GO:0009379">
    <property type="term" value="C:Holliday junction helicase complex"/>
    <property type="evidence" value="ECO:0007669"/>
    <property type="project" value="InterPro"/>
</dbReference>
<comment type="caution">
    <text evidence="6">Lacks conserved residue(s) required for the propagation of feature annotation.</text>
</comment>
<keyword evidence="8" id="KW-0547">Nucleotide-binding</keyword>
<dbReference type="InterPro" id="IPR012340">
    <property type="entry name" value="NA-bd_OB-fold"/>
</dbReference>
<dbReference type="Proteomes" id="UP000178089">
    <property type="component" value="Unassembled WGS sequence"/>
</dbReference>
<comment type="subunit">
    <text evidence="6">Homotetramer. Forms an RuvA(8)-RuvB(12)-Holliday junction (HJ) complex. HJ DNA is sandwiched between 2 RuvA tetramers; dsDNA enters through RuvA and exits via RuvB. An RuvB hexamer assembles on each DNA strand where it exits the tetramer. Each RuvB hexamer is contacted by two RuvA subunits (via domain III) on 2 adjacent RuvB subunits; this complex drives branch migration. In the full resolvosome a probable DNA-RuvA(4)-RuvB(12)-RuvC(2) complex forms which resolves the HJ.</text>
</comment>
<dbReference type="GO" id="GO:0006310">
    <property type="term" value="P:DNA recombination"/>
    <property type="evidence" value="ECO:0007669"/>
    <property type="project" value="UniProtKB-UniRule"/>
</dbReference>
<comment type="similarity">
    <text evidence="6">Belongs to the RuvA family.</text>
</comment>
<keyword evidence="8" id="KW-0378">Hydrolase</keyword>
<dbReference type="SMART" id="SM00278">
    <property type="entry name" value="HhH1"/>
    <property type="match status" value="2"/>
</dbReference>
<dbReference type="AlphaFoldDB" id="A0A1G2N2S3"/>
<dbReference type="Pfam" id="PF07499">
    <property type="entry name" value="RuvA_C"/>
    <property type="match status" value="1"/>
</dbReference>
<evidence type="ECO:0000256" key="6">
    <source>
        <dbReference type="HAMAP-Rule" id="MF_00031"/>
    </source>
</evidence>
<dbReference type="SUPFAM" id="SSF47781">
    <property type="entry name" value="RuvA domain 2-like"/>
    <property type="match status" value="1"/>
</dbReference>
<comment type="domain">
    <text evidence="6">Has three domains with a flexible linker between the domains II and III and assumes an 'L' shape. Domain III is highly mobile and contacts RuvB.</text>
</comment>
<organism evidence="8 9">
    <name type="scientific">Candidatus Taylorbacteria bacterium RIFCSPHIGHO2_12_FULL_45_16</name>
    <dbReference type="NCBI Taxonomy" id="1802315"/>
    <lineage>
        <taxon>Bacteria</taxon>
        <taxon>Candidatus Tayloriibacteriota</taxon>
    </lineage>
</organism>
<evidence type="ECO:0000259" key="7">
    <source>
        <dbReference type="SMART" id="SM00278"/>
    </source>
</evidence>
<keyword evidence="2 6" id="KW-0227">DNA damage</keyword>
<dbReference type="InterPro" id="IPR013849">
    <property type="entry name" value="DNA_helicase_Holl-junc_RuvA_I"/>
</dbReference>
<dbReference type="Gene3D" id="1.10.8.10">
    <property type="entry name" value="DNA helicase RuvA subunit, C-terminal domain"/>
    <property type="match status" value="1"/>
</dbReference>
<evidence type="ECO:0000256" key="5">
    <source>
        <dbReference type="ARBA" id="ARBA00023204"/>
    </source>
</evidence>
<keyword evidence="4 6" id="KW-0233">DNA recombination</keyword>
<dbReference type="InterPro" id="IPR010994">
    <property type="entry name" value="RuvA_2-like"/>
</dbReference>
<dbReference type="GO" id="GO:0005737">
    <property type="term" value="C:cytoplasm"/>
    <property type="evidence" value="ECO:0007669"/>
    <property type="project" value="UniProtKB-SubCell"/>
</dbReference>
<dbReference type="GO" id="GO:0006281">
    <property type="term" value="P:DNA repair"/>
    <property type="evidence" value="ECO:0007669"/>
    <property type="project" value="UniProtKB-UniRule"/>
</dbReference>
<dbReference type="HAMAP" id="MF_00031">
    <property type="entry name" value="DNA_HJ_migration_RuvA"/>
    <property type="match status" value="1"/>
</dbReference>
<dbReference type="Gene3D" id="2.40.50.140">
    <property type="entry name" value="Nucleic acid-binding proteins"/>
    <property type="match status" value="1"/>
</dbReference>
<proteinExistence type="inferred from homology"/>
<accession>A0A1G2N2S3</accession>
<dbReference type="SUPFAM" id="SSF50249">
    <property type="entry name" value="Nucleic acid-binding proteins"/>
    <property type="match status" value="1"/>
</dbReference>
<dbReference type="SUPFAM" id="SSF46929">
    <property type="entry name" value="DNA helicase RuvA subunit, C-terminal domain"/>
    <property type="match status" value="1"/>
</dbReference>
<dbReference type="NCBIfam" id="TIGR00084">
    <property type="entry name" value="ruvA"/>
    <property type="match status" value="1"/>
</dbReference>
<dbReference type="Pfam" id="PF14520">
    <property type="entry name" value="HHH_5"/>
    <property type="match status" value="1"/>
</dbReference>
<dbReference type="GO" id="GO:0005524">
    <property type="term" value="F:ATP binding"/>
    <property type="evidence" value="ECO:0007669"/>
    <property type="project" value="InterPro"/>
</dbReference>
<keyword evidence="1 6" id="KW-0963">Cytoplasm</keyword>
<evidence type="ECO:0000256" key="4">
    <source>
        <dbReference type="ARBA" id="ARBA00023172"/>
    </source>
</evidence>
<comment type="caution">
    <text evidence="8">The sequence shown here is derived from an EMBL/GenBank/DDBJ whole genome shotgun (WGS) entry which is preliminary data.</text>
</comment>
<sequence length="190" mass="20440">MISILRGPIIETGNHFCVIDIHGIGYKVYVTEDTLHSLKIGSETTLWTHLAVREDALDLYGFPSPKEKSFFELLISISGIGPKGALNILSLVSVDTLTNSIRSGSVAHLVKVSGIGRKTAEKIVLELKDKLGGMKSTSEMSAGMSSDMDAIEALRALGYDADEAREALKKIDPKIEDTGKKVKAALKVLG</sequence>
<comment type="function">
    <text evidence="6">The RuvA-RuvB-RuvC complex processes Holliday junction (HJ) DNA during genetic recombination and DNA repair, while the RuvA-RuvB complex plays an important role in the rescue of blocked DNA replication forks via replication fork reversal (RFR). RuvA specifically binds to HJ cruciform DNA, conferring on it an open structure. The RuvB hexamer acts as an ATP-dependent pump, pulling dsDNA into and through the RuvAB complex. HJ branch migration allows RuvC to scan DNA until it finds its consensus sequence, where it cleaves and resolves the cruciform DNA.</text>
</comment>
<keyword evidence="8" id="KW-0347">Helicase</keyword>
<dbReference type="InterPro" id="IPR011114">
    <property type="entry name" value="RuvA_C"/>
</dbReference>
<dbReference type="GO" id="GO:0048476">
    <property type="term" value="C:Holliday junction resolvase complex"/>
    <property type="evidence" value="ECO:0007669"/>
    <property type="project" value="UniProtKB-UniRule"/>
</dbReference>
<feature type="domain" description="Helix-hairpin-helix DNA-binding motif class 1" evidence="7">
    <location>
        <begin position="72"/>
        <end position="91"/>
    </location>
</feature>
<evidence type="ECO:0000256" key="2">
    <source>
        <dbReference type="ARBA" id="ARBA00022763"/>
    </source>
</evidence>
<dbReference type="Pfam" id="PF01330">
    <property type="entry name" value="RuvA_N"/>
    <property type="match status" value="1"/>
</dbReference>
<comment type="subcellular location">
    <subcellularLocation>
        <location evidence="6">Cytoplasm</location>
    </subcellularLocation>
</comment>
<keyword evidence="8" id="KW-0067">ATP-binding</keyword>
<keyword evidence="3 6" id="KW-0238">DNA-binding</keyword>
<evidence type="ECO:0000313" key="8">
    <source>
        <dbReference type="EMBL" id="OHA29709.1"/>
    </source>
</evidence>
<protein>
    <recommendedName>
        <fullName evidence="6">Holliday junction branch migration complex subunit RuvA</fullName>
    </recommendedName>
</protein>
<dbReference type="Gene3D" id="1.10.150.20">
    <property type="entry name" value="5' to 3' exonuclease, C-terminal subdomain"/>
    <property type="match status" value="1"/>
</dbReference>
<feature type="region of interest" description="Domain III" evidence="6">
    <location>
        <begin position="145"/>
        <end position="190"/>
    </location>
</feature>
<dbReference type="InterPro" id="IPR003583">
    <property type="entry name" value="Hlx-hairpin-Hlx_DNA-bd_motif"/>
</dbReference>
<dbReference type="InterPro" id="IPR000085">
    <property type="entry name" value="RuvA"/>
</dbReference>
<evidence type="ECO:0000256" key="3">
    <source>
        <dbReference type="ARBA" id="ARBA00023125"/>
    </source>
</evidence>
<dbReference type="GO" id="GO:0000400">
    <property type="term" value="F:four-way junction DNA binding"/>
    <property type="evidence" value="ECO:0007669"/>
    <property type="project" value="UniProtKB-UniRule"/>
</dbReference>
<dbReference type="GO" id="GO:0009378">
    <property type="term" value="F:four-way junction helicase activity"/>
    <property type="evidence" value="ECO:0007669"/>
    <property type="project" value="InterPro"/>
</dbReference>
<evidence type="ECO:0000313" key="9">
    <source>
        <dbReference type="Proteomes" id="UP000178089"/>
    </source>
</evidence>
<dbReference type="EMBL" id="MHRT01000001">
    <property type="protein sequence ID" value="OHA29709.1"/>
    <property type="molecule type" value="Genomic_DNA"/>
</dbReference>
<keyword evidence="5 6" id="KW-0234">DNA repair</keyword>
<dbReference type="InterPro" id="IPR036267">
    <property type="entry name" value="RuvA_C_sf"/>
</dbReference>